<keyword evidence="1" id="KW-0732">Signal</keyword>
<evidence type="ECO:0000256" key="1">
    <source>
        <dbReference type="SAM" id="SignalP"/>
    </source>
</evidence>
<proteinExistence type="predicted"/>
<evidence type="ECO:0000313" key="3">
    <source>
        <dbReference type="Proteomes" id="UP001054837"/>
    </source>
</evidence>
<accession>A0AAV4X615</accession>
<dbReference type="AlphaFoldDB" id="A0AAV4X615"/>
<dbReference type="EMBL" id="BPLQ01015704">
    <property type="protein sequence ID" value="GIY89964.1"/>
    <property type="molecule type" value="Genomic_DNA"/>
</dbReference>
<feature type="signal peptide" evidence="1">
    <location>
        <begin position="1"/>
        <end position="25"/>
    </location>
</feature>
<sequence length="132" mass="15228">MFDPRVVPRIFCFVGLLISEMSLEAQNANHQANPDLVHIVFIKNFDNVKICEAAVIAFIRNRNQRLSGISLAVQNVIFLNNCSPQKTESDIWWGWFRCEDLGENIAHKGISELLHFLFTVKTFRELLLRIVL</sequence>
<keyword evidence="3" id="KW-1185">Reference proteome</keyword>
<comment type="caution">
    <text evidence="2">The sequence shown here is derived from an EMBL/GenBank/DDBJ whole genome shotgun (WGS) entry which is preliminary data.</text>
</comment>
<gene>
    <name evidence="2" type="ORF">CDAR_605051</name>
</gene>
<name>A0AAV4X615_9ARAC</name>
<protein>
    <submittedName>
        <fullName evidence="2">Uncharacterized protein</fullName>
    </submittedName>
</protein>
<evidence type="ECO:0000313" key="2">
    <source>
        <dbReference type="EMBL" id="GIY89964.1"/>
    </source>
</evidence>
<reference evidence="2 3" key="1">
    <citation type="submission" date="2021-06" db="EMBL/GenBank/DDBJ databases">
        <title>Caerostris darwini draft genome.</title>
        <authorList>
            <person name="Kono N."/>
            <person name="Arakawa K."/>
        </authorList>
    </citation>
    <scope>NUCLEOTIDE SEQUENCE [LARGE SCALE GENOMIC DNA]</scope>
</reference>
<organism evidence="2 3">
    <name type="scientific">Caerostris darwini</name>
    <dbReference type="NCBI Taxonomy" id="1538125"/>
    <lineage>
        <taxon>Eukaryota</taxon>
        <taxon>Metazoa</taxon>
        <taxon>Ecdysozoa</taxon>
        <taxon>Arthropoda</taxon>
        <taxon>Chelicerata</taxon>
        <taxon>Arachnida</taxon>
        <taxon>Araneae</taxon>
        <taxon>Araneomorphae</taxon>
        <taxon>Entelegynae</taxon>
        <taxon>Araneoidea</taxon>
        <taxon>Araneidae</taxon>
        <taxon>Caerostris</taxon>
    </lineage>
</organism>
<feature type="chain" id="PRO_5043876176" evidence="1">
    <location>
        <begin position="26"/>
        <end position="132"/>
    </location>
</feature>
<dbReference type="Proteomes" id="UP001054837">
    <property type="component" value="Unassembled WGS sequence"/>
</dbReference>